<keyword evidence="2" id="KW-1185">Reference proteome</keyword>
<gene>
    <name evidence="1" type="ORF">HPB48_010913</name>
</gene>
<evidence type="ECO:0000313" key="1">
    <source>
        <dbReference type="EMBL" id="KAH9366593.1"/>
    </source>
</evidence>
<proteinExistence type="predicted"/>
<dbReference type="VEuPathDB" id="VectorBase:HLOH_047545"/>
<dbReference type="OrthoDB" id="10581939at2759"/>
<sequence length="245" mass="28094">MGNGVSKDTSPDLSITTGNVTAMWSHTGVNLGSDHSILAPTILGEEYVTPLGRASLTDWPKFRERREQARRDSATTPSLTLEEWTTQIRKDMNCFTRKIRTTTKTPCVDPHLLHLWEARRGLIKRWKRQRLNCRLKRRIALLTEEAARYAAHLCKESWLSPCDSLRGQLSTSKILRLLRYLMDHSKSKTESNQTMQKMIHSHPGDSVALMKSLLDTYLPVHSKTPLHRTLDNQISNWMKTSTSMK</sequence>
<accession>A0A9J6FW75</accession>
<reference evidence="1 2" key="1">
    <citation type="journal article" date="2020" name="Cell">
        <title>Large-Scale Comparative Analyses of Tick Genomes Elucidate Their Genetic Diversity and Vector Capacities.</title>
        <authorList>
            <consortium name="Tick Genome and Microbiome Consortium (TIGMIC)"/>
            <person name="Jia N."/>
            <person name="Wang J."/>
            <person name="Shi W."/>
            <person name="Du L."/>
            <person name="Sun Y."/>
            <person name="Zhan W."/>
            <person name="Jiang J.F."/>
            <person name="Wang Q."/>
            <person name="Zhang B."/>
            <person name="Ji P."/>
            <person name="Bell-Sakyi L."/>
            <person name="Cui X.M."/>
            <person name="Yuan T.T."/>
            <person name="Jiang B.G."/>
            <person name="Yang W.F."/>
            <person name="Lam T.T."/>
            <person name="Chang Q.C."/>
            <person name="Ding S.J."/>
            <person name="Wang X.J."/>
            <person name="Zhu J.G."/>
            <person name="Ruan X.D."/>
            <person name="Zhao L."/>
            <person name="Wei J.T."/>
            <person name="Ye R.Z."/>
            <person name="Que T.C."/>
            <person name="Du C.H."/>
            <person name="Zhou Y.H."/>
            <person name="Cheng J.X."/>
            <person name="Dai P.F."/>
            <person name="Guo W.B."/>
            <person name="Han X.H."/>
            <person name="Huang E.J."/>
            <person name="Li L.F."/>
            <person name="Wei W."/>
            <person name="Gao Y.C."/>
            <person name="Liu J.Z."/>
            <person name="Shao H.Z."/>
            <person name="Wang X."/>
            <person name="Wang C.C."/>
            <person name="Yang T.C."/>
            <person name="Huo Q.B."/>
            <person name="Li W."/>
            <person name="Chen H.Y."/>
            <person name="Chen S.E."/>
            <person name="Zhou L.G."/>
            <person name="Ni X.B."/>
            <person name="Tian J.H."/>
            <person name="Sheng Y."/>
            <person name="Liu T."/>
            <person name="Pan Y.S."/>
            <person name="Xia L.Y."/>
            <person name="Li J."/>
            <person name="Zhao F."/>
            <person name="Cao W.C."/>
        </authorList>
    </citation>
    <scope>NUCLEOTIDE SEQUENCE [LARGE SCALE GENOMIC DNA]</scope>
    <source>
        <strain evidence="1">HaeL-2018</strain>
    </source>
</reference>
<name>A0A9J6FW75_HAELO</name>
<comment type="caution">
    <text evidence="1">The sequence shown here is derived from an EMBL/GenBank/DDBJ whole genome shotgun (WGS) entry which is preliminary data.</text>
</comment>
<dbReference type="Proteomes" id="UP000821853">
    <property type="component" value="Chromosome 2"/>
</dbReference>
<evidence type="ECO:0000313" key="2">
    <source>
        <dbReference type="Proteomes" id="UP000821853"/>
    </source>
</evidence>
<protein>
    <submittedName>
        <fullName evidence="1">Uncharacterized protein</fullName>
    </submittedName>
</protein>
<dbReference type="EMBL" id="JABSTR010000004">
    <property type="protein sequence ID" value="KAH9366593.1"/>
    <property type="molecule type" value="Genomic_DNA"/>
</dbReference>
<dbReference type="AlphaFoldDB" id="A0A9J6FW75"/>
<dbReference type="OMA" id="HRTLDNQ"/>
<organism evidence="1 2">
    <name type="scientific">Haemaphysalis longicornis</name>
    <name type="common">Bush tick</name>
    <dbReference type="NCBI Taxonomy" id="44386"/>
    <lineage>
        <taxon>Eukaryota</taxon>
        <taxon>Metazoa</taxon>
        <taxon>Ecdysozoa</taxon>
        <taxon>Arthropoda</taxon>
        <taxon>Chelicerata</taxon>
        <taxon>Arachnida</taxon>
        <taxon>Acari</taxon>
        <taxon>Parasitiformes</taxon>
        <taxon>Ixodida</taxon>
        <taxon>Ixodoidea</taxon>
        <taxon>Ixodidae</taxon>
        <taxon>Haemaphysalinae</taxon>
        <taxon>Haemaphysalis</taxon>
    </lineage>
</organism>